<evidence type="ECO:0000313" key="3">
    <source>
        <dbReference type="Proteomes" id="UP000074382"/>
    </source>
</evidence>
<dbReference type="STRING" id="665004.AC529_16565"/>
<sequence>MLMLMGLSGAVDHLYVQPFMGAFLNVFNRIVIPRIDLLAGYELYANLSLAVLGFVVMVAGDRLPE</sequence>
<dbReference type="Proteomes" id="UP000074382">
    <property type="component" value="Unassembled WGS sequence"/>
</dbReference>
<reference evidence="3" key="1">
    <citation type="journal article" date="2017" name="Acta Aliment.">
        <title>Plant polysaccharide degrading enzyme system of Thermpbifida cellulosilytica TB100 revealed by de novo genome project data.</title>
        <authorList>
            <person name="Toth A."/>
            <person name="Baka E."/>
            <person name="Luzics S."/>
            <person name="Bata-Vidacs I."/>
            <person name="Nagy I."/>
            <person name="Balint B."/>
            <person name="Herceg R."/>
            <person name="Olasz F."/>
            <person name="Wilk T."/>
            <person name="Nagy T."/>
            <person name="Kriszt B."/>
            <person name="Nagy I."/>
            <person name="Kukolya J."/>
        </authorList>
    </citation>
    <scope>NUCLEOTIDE SEQUENCE [LARGE SCALE GENOMIC DNA]</scope>
    <source>
        <strain evidence="3">TB100</strain>
    </source>
</reference>
<proteinExistence type="predicted"/>
<protein>
    <submittedName>
        <fullName evidence="2">Uncharacterized protein</fullName>
    </submittedName>
</protein>
<comment type="caution">
    <text evidence="2">The sequence shown here is derived from an EMBL/GenBank/DDBJ whole genome shotgun (WGS) entry which is preliminary data.</text>
</comment>
<organism evidence="2 3">
    <name type="scientific">Thermobifida cellulosilytica TB100</name>
    <dbReference type="NCBI Taxonomy" id="665004"/>
    <lineage>
        <taxon>Bacteria</taxon>
        <taxon>Bacillati</taxon>
        <taxon>Actinomycetota</taxon>
        <taxon>Actinomycetes</taxon>
        <taxon>Streptosporangiales</taxon>
        <taxon>Nocardiopsidaceae</taxon>
        <taxon>Thermobifida</taxon>
    </lineage>
</organism>
<evidence type="ECO:0000313" key="2">
    <source>
        <dbReference type="EMBL" id="KUP95632.1"/>
    </source>
</evidence>
<name>A0A147KEA8_THECS</name>
<dbReference type="AlphaFoldDB" id="A0A147KEA8"/>
<accession>A0A147KEA8</accession>
<evidence type="ECO:0000256" key="1">
    <source>
        <dbReference type="SAM" id="Phobius"/>
    </source>
</evidence>
<feature type="transmembrane region" description="Helical" evidence="1">
    <location>
        <begin position="43"/>
        <end position="60"/>
    </location>
</feature>
<dbReference type="PATRIC" id="fig|665004.4.peg.3530"/>
<gene>
    <name evidence="2" type="ORF">AC529_16565</name>
</gene>
<dbReference type="OrthoDB" id="3637911at2"/>
<dbReference type="EMBL" id="LGEM01000117">
    <property type="protein sequence ID" value="KUP95632.1"/>
    <property type="molecule type" value="Genomic_DNA"/>
</dbReference>
<keyword evidence="1" id="KW-0472">Membrane</keyword>
<feature type="transmembrane region" description="Helical" evidence="1">
    <location>
        <begin position="14"/>
        <end position="31"/>
    </location>
</feature>
<keyword evidence="1" id="KW-1133">Transmembrane helix</keyword>
<keyword evidence="3" id="KW-1185">Reference proteome</keyword>
<keyword evidence="1" id="KW-0812">Transmembrane</keyword>